<keyword evidence="1" id="KW-0560">Oxidoreductase</keyword>
<feature type="domain" description="NAD-dependent epimerase/dehydratase" evidence="3">
    <location>
        <begin position="7"/>
        <end position="250"/>
    </location>
</feature>
<organism evidence="4 5">
    <name type="scientific">Cytospora chrysosperma</name>
    <name type="common">Cytospora canker fungus</name>
    <name type="synonym">Sphaeria chrysosperma</name>
    <dbReference type="NCBI Taxonomy" id="252740"/>
    <lineage>
        <taxon>Eukaryota</taxon>
        <taxon>Fungi</taxon>
        <taxon>Dikarya</taxon>
        <taxon>Ascomycota</taxon>
        <taxon>Pezizomycotina</taxon>
        <taxon>Sordariomycetes</taxon>
        <taxon>Sordariomycetidae</taxon>
        <taxon>Diaporthales</taxon>
        <taxon>Cytosporaceae</taxon>
        <taxon>Cytospora</taxon>
    </lineage>
</organism>
<protein>
    <recommendedName>
        <fullName evidence="3">NAD-dependent epimerase/dehydratase domain-containing protein</fullName>
    </recommendedName>
</protein>
<dbReference type="Pfam" id="PF01370">
    <property type="entry name" value="Epimerase"/>
    <property type="match status" value="1"/>
</dbReference>
<reference evidence="4 5" key="1">
    <citation type="submission" date="2015-09" db="EMBL/GenBank/DDBJ databases">
        <title>Host preference determinants of Valsa canker pathogens revealed by comparative genomics.</title>
        <authorList>
            <person name="Yin Z."/>
            <person name="Huang L."/>
        </authorList>
    </citation>
    <scope>NUCLEOTIDE SEQUENCE [LARGE SCALE GENOMIC DNA]</scope>
    <source>
        <strain evidence="4 5">YSFL</strain>
    </source>
</reference>
<name>A0A423VEK7_CYTCH</name>
<comment type="caution">
    <text evidence="4">The sequence shown here is derived from an EMBL/GenBank/DDBJ whole genome shotgun (WGS) entry which is preliminary data.</text>
</comment>
<dbReference type="InterPro" id="IPR001509">
    <property type="entry name" value="Epimerase_deHydtase"/>
</dbReference>
<evidence type="ECO:0000313" key="5">
    <source>
        <dbReference type="Proteomes" id="UP000284375"/>
    </source>
</evidence>
<dbReference type="InterPro" id="IPR050425">
    <property type="entry name" value="NAD(P)_dehydrat-like"/>
</dbReference>
<dbReference type="PANTHER" id="PTHR10366">
    <property type="entry name" value="NAD DEPENDENT EPIMERASE/DEHYDRATASE"/>
    <property type="match status" value="1"/>
</dbReference>
<dbReference type="STRING" id="252740.A0A423VEK7"/>
<gene>
    <name evidence="4" type="ORF">VSDG_08681</name>
</gene>
<evidence type="ECO:0000256" key="2">
    <source>
        <dbReference type="ARBA" id="ARBA00023445"/>
    </source>
</evidence>
<dbReference type="OrthoDB" id="2735536at2759"/>
<accession>A0A423VEK7</accession>
<proteinExistence type="inferred from homology"/>
<dbReference type="GO" id="GO:0016616">
    <property type="term" value="F:oxidoreductase activity, acting on the CH-OH group of donors, NAD or NADP as acceptor"/>
    <property type="evidence" value="ECO:0007669"/>
    <property type="project" value="TreeGrafter"/>
</dbReference>
<evidence type="ECO:0000313" key="4">
    <source>
        <dbReference type="EMBL" id="ROV89419.1"/>
    </source>
</evidence>
<evidence type="ECO:0000259" key="3">
    <source>
        <dbReference type="Pfam" id="PF01370"/>
    </source>
</evidence>
<dbReference type="PANTHER" id="PTHR10366:SF564">
    <property type="entry name" value="STEROL-4-ALPHA-CARBOXYLATE 3-DEHYDROGENASE, DECARBOXYLATING"/>
    <property type="match status" value="1"/>
</dbReference>
<dbReference type="EMBL" id="LJZO01000058">
    <property type="protein sequence ID" value="ROV89419.1"/>
    <property type="molecule type" value="Genomic_DNA"/>
</dbReference>
<keyword evidence="5" id="KW-1185">Reference proteome</keyword>
<dbReference type="AlphaFoldDB" id="A0A423VEK7"/>
<evidence type="ECO:0000256" key="1">
    <source>
        <dbReference type="ARBA" id="ARBA00023002"/>
    </source>
</evidence>
<dbReference type="SUPFAM" id="SSF51735">
    <property type="entry name" value="NAD(P)-binding Rossmann-fold domains"/>
    <property type="match status" value="1"/>
</dbReference>
<dbReference type="Proteomes" id="UP000284375">
    <property type="component" value="Unassembled WGS sequence"/>
</dbReference>
<dbReference type="Gene3D" id="3.40.50.720">
    <property type="entry name" value="NAD(P)-binding Rossmann-like Domain"/>
    <property type="match status" value="1"/>
</dbReference>
<dbReference type="InterPro" id="IPR036291">
    <property type="entry name" value="NAD(P)-bd_dom_sf"/>
</dbReference>
<comment type="similarity">
    <text evidence="2">Belongs to the NAD(P)-dependent epimerase/dehydratase family. Dihydroflavonol-4-reductase subfamily.</text>
</comment>
<sequence>MPSPNLLITGVTGFIGFKVLLDALEAGYAVRAAVRSASQSESLRSHPKVKDVAQDGKLEFVEVPDLLVPGAYDEALKGVTYAIHLAAPLPSPALDPQTGIYEPALKSTVNMLKSAAKATSLKKLVITSSVFETALSPPDPSVEVTAVTRQPDLPGPFNDTLSAYIAGKIAALNATDRFIKEHKPSFALVNIMPGFVFGKDDKALTVKDISTGTNRVLLPVVTGKSKPHPMPAGAAHVYDVAKVHLLALKDGVVGDFGVTKEHVFNDAWDVVLKHFPKAVEAGTFRKGGSANLPSKVECSCNGGILWVQLENV</sequence>